<name>A0A974CPJ2_XENLA</name>
<dbReference type="Proteomes" id="UP000694892">
    <property type="component" value="Chromosome 6L"/>
</dbReference>
<accession>A0A974CPJ2</accession>
<sequence>MRPHAERCHFRRQTERSYSVRSARPDSPPPPPPPACLWQRAGAASCFSRSPIKRRYETSTEILPAARPFKVQRRIETSE</sequence>
<organism evidence="2 3">
    <name type="scientific">Xenopus laevis</name>
    <name type="common">African clawed frog</name>
    <dbReference type="NCBI Taxonomy" id="8355"/>
    <lineage>
        <taxon>Eukaryota</taxon>
        <taxon>Metazoa</taxon>
        <taxon>Chordata</taxon>
        <taxon>Craniata</taxon>
        <taxon>Vertebrata</taxon>
        <taxon>Euteleostomi</taxon>
        <taxon>Amphibia</taxon>
        <taxon>Batrachia</taxon>
        <taxon>Anura</taxon>
        <taxon>Pipoidea</taxon>
        <taxon>Pipidae</taxon>
        <taxon>Xenopodinae</taxon>
        <taxon>Xenopus</taxon>
        <taxon>Xenopus</taxon>
    </lineage>
</organism>
<reference evidence="3" key="1">
    <citation type="journal article" date="2016" name="Nature">
        <title>Genome evolution in the allotetraploid frog Xenopus laevis.</title>
        <authorList>
            <person name="Session A.M."/>
            <person name="Uno Y."/>
            <person name="Kwon T."/>
            <person name="Chapman J.A."/>
            <person name="Toyoda A."/>
            <person name="Takahashi S."/>
            <person name="Fukui A."/>
            <person name="Hikosaka A."/>
            <person name="Suzuki A."/>
            <person name="Kondo M."/>
            <person name="van Heeringen S.J."/>
            <person name="Quigley I."/>
            <person name="Heinz S."/>
            <person name="Ogino H."/>
            <person name="Ochi H."/>
            <person name="Hellsten U."/>
            <person name="Lyons J.B."/>
            <person name="Simakov O."/>
            <person name="Putnam N."/>
            <person name="Stites J."/>
            <person name="Kuroki Y."/>
            <person name="Tanaka T."/>
            <person name="Michiue T."/>
            <person name="Watanabe M."/>
            <person name="Bogdanovic O."/>
            <person name="Lister R."/>
            <person name="Georgiou G."/>
            <person name="Paranjpe S.S."/>
            <person name="van Kruijsbergen I."/>
            <person name="Shu S."/>
            <person name="Carlson J."/>
            <person name="Kinoshita T."/>
            <person name="Ohta Y."/>
            <person name="Mawaribuchi S."/>
            <person name="Jenkins J."/>
            <person name="Grimwood J."/>
            <person name="Schmutz J."/>
            <person name="Mitros T."/>
            <person name="Mozaffari S.V."/>
            <person name="Suzuki Y."/>
            <person name="Haramoto Y."/>
            <person name="Yamamoto T.S."/>
            <person name="Takagi C."/>
            <person name="Heald R."/>
            <person name="Miller K."/>
            <person name="Haudenschild C."/>
            <person name="Kitzman J."/>
            <person name="Nakayama T."/>
            <person name="Izutsu Y."/>
            <person name="Robert J."/>
            <person name="Fortriede J."/>
            <person name="Burns K."/>
            <person name="Lotay V."/>
            <person name="Karimi K."/>
            <person name="Yasuoka Y."/>
            <person name="Dichmann D.S."/>
            <person name="Flajnik M.F."/>
            <person name="Houston D.W."/>
            <person name="Shendure J."/>
            <person name="DuPasquier L."/>
            <person name="Vize P.D."/>
            <person name="Zorn A.M."/>
            <person name="Ito M."/>
            <person name="Marcotte E.M."/>
            <person name="Wallingford J.B."/>
            <person name="Ito Y."/>
            <person name="Asashima M."/>
            <person name="Ueno N."/>
            <person name="Matsuda Y."/>
            <person name="Veenstra G.J."/>
            <person name="Fujiyama A."/>
            <person name="Harland R.M."/>
            <person name="Taira M."/>
            <person name="Rokhsar D.S."/>
        </authorList>
    </citation>
    <scope>NUCLEOTIDE SEQUENCE [LARGE SCALE GENOMIC DNA]</scope>
    <source>
        <strain evidence="3">J</strain>
    </source>
</reference>
<evidence type="ECO:0000313" key="3">
    <source>
        <dbReference type="Proteomes" id="UP000694892"/>
    </source>
</evidence>
<feature type="region of interest" description="Disordered" evidence="1">
    <location>
        <begin position="1"/>
        <end position="33"/>
    </location>
</feature>
<evidence type="ECO:0000256" key="1">
    <source>
        <dbReference type="SAM" id="MobiDB-lite"/>
    </source>
</evidence>
<gene>
    <name evidence="2" type="ORF">XELAEV_18032459mg</name>
</gene>
<dbReference type="AlphaFoldDB" id="A0A974CPJ2"/>
<dbReference type="EMBL" id="CM004476">
    <property type="protein sequence ID" value="OCT77260.1"/>
    <property type="molecule type" value="Genomic_DNA"/>
</dbReference>
<protein>
    <submittedName>
        <fullName evidence="2">Uncharacterized protein</fullName>
    </submittedName>
</protein>
<feature type="compositionally biased region" description="Basic and acidic residues" evidence="1">
    <location>
        <begin position="1"/>
        <end position="15"/>
    </location>
</feature>
<proteinExistence type="predicted"/>
<evidence type="ECO:0000313" key="2">
    <source>
        <dbReference type="EMBL" id="OCT77260.1"/>
    </source>
</evidence>